<accession>A0A166B3T1</accession>
<dbReference type="AlphaFoldDB" id="A0A166B3T1"/>
<organism evidence="1 2">
    <name type="scientific">Athelia psychrophila</name>
    <dbReference type="NCBI Taxonomy" id="1759441"/>
    <lineage>
        <taxon>Eukaryota</taxon>
        <taxon>Fungi</taxon>
        <taxon>Dikarya</taxon>
        <taxon>Basidiomycota</taxon>
        <taxon>Agaricomycotina</taxon>
        <taxon>Agaricomycetes</taxon>
        <taxon>Agaricomycetidae</taxon>
        <taxon>Atheliales</taxon>
        <taxon>Atheliaceae</taxon>
        <taxon>Athelia</taxon>
    </lineage>
</organism>
<keyword evidence="2" id="KW-1185">Reference proteome</keyword>
<proteinExistence type="predicted"/>
<dbReference type="EMBL" id="KV417650">
    <property type="protein sequence ID" value="KZP12244.1"/>
    <property type="molecule type" value="Genomic_DNA"/>
</dbReference>
<reference evidence="1 2" key="1">
    <citation type="journal article" date="2016" name="Mol. Biol. Evol.">
        <title>Comparative Genomics of Early-Diverging Mushroom-Forming Fungi Provides Insights into the Origins of Lignocellulose Decay Capabilities.</title>
        <authorList>
            <person name="Nagy L.G."/>
            <person name="Riley R."/>
            <person name="Tritt A."/>
            <person name="Adam C."/>
            <person name="Daum C."/>
            <person name="Floudas D."/>
            <person name="Sun H."/>
            <person name="Yadav J.S."/>
            <person name="Pangilinan J."/>
            <person name="Larsson K.H."/>
            <person name="Matsuura K."/>
            <person name="Barry K."/>
            <person name="Labutti K."/>
            <person name="Kuo R."/>
            <person name="Ohm R.A."/>
            <person name="Bhattacharya S.S."/>
            <person name="Shirouzu T."/>
            <person name="Yoshinaga Y."/>
            <person name="Martin F.M."/>
            <person name="Grigoriev I.V."/>
            <person name="Hibbett D.S."/>
        </authorList>
    </citation>
    <scope>NUCLEOTIDE SEQUENCE [LARGE SCALE GENOMIC DNA]</scope>
    <source>
        <strain evidence="1 2">CBS 109695</strain>
    </source>
</reference>
<sequence>MQRNCPPAFIGSNAPDTIKTVVCKDSKKPSHNDRATGSEYHTNGRIYDEEVLCTRIGIKVGSYAMRSIEKMREMRDRLTQQSVRRYLGASKFHPVQEWGDESVRRNALIEFHTSTAFRPVDRLQAPIERFKLRYCVFKLPVLSPSHPIEMKTHWPNIGLPECRRRETSYLAMTSIWTRRWCKAETKPLSLGPTLLMPMTPM</sequence>
<evidence type="ECO:0000313" key="2">
    <source>
        <dbReference type="Proteomes" id="UP000076532"/>
    </source>
</evidence>
<evidence type="ECO:0000313" key="1">
    <source>
        <dbReference type="EMBL" id="KZP12244.1"/>
    </source>
</evidence>
<protein>
    <submittedName>
        <fullName evidence="1">Uncharacterized protein</fullName>
    </submittedName>
</protein>
<name>A0A166B3T1_9AGAM</name>
<dbReference type="Proteomes" id="UP000076532">
    <property type="component" value="Unassembled WGS sequence"/>
</dbReference>
<gene>
    <name evidence="1" type="ORF">FIBSPDRAFT_937024</name>
</gene>